<keyword evidence="2" id="KW-0539">Nucleus</keyword>
<evidence type="ECO:0000256" key="1">
    <source>
        <dbReference type="ARBA" id="ARBA00004123"/>
    </source>
</evidence>
<dbReference type="InterPro" id="IPR012677">
    <property type="entry name" value="Nucleotide-bd_a/b_plait_sf"/>
</dbReference>
<dbReference type="InterPro" id="IPR000504">
    <property type="entry name" value="RRM_dom"/>
</dbReference>
<feature type="compositionally biased region" description="Basic and acidic residues" evidence="4">
    <location>
        <begin position="1"/>
        <end position="18"/>
    </location>
</feature>
<dbReference type="PANTHER" id="PTHR48033:SF10">
    <property type="entry name" value="RNA-BINDING PROTEIN SQUID"/>
    <property type="match status" value="1"/>
</dbReference>
<dbReference type="Gene3D" id="3.30.70.330">
    <property type="match status" value="3"/>
</dbReference>
<gene>
    <name evidence="6" type="ORF">PAPYR_9387</name>
</gene>
<organism evidence="6 7">
    <name type="scientific">Paratrimastix pyriformis</name>
    <dbReference type="NCBI Taxonomy" id="342808"/>
    <lineage>
        <taxon>Eukaryota</taxon>
        <taxon>Metamonada</taxon>
        <taxon>Preaxostyla</taxon>
        <taxon>Paratrimastigidae</taxon>
        <taxon>Paratrimastix</taxon>
    </lineage>
</organism>
<comment type="subcellular location">
    <subcellularLocation>
        <location evidence="1">Nucleus</location>
    </subcellularLocation>
</comment>
<dbReference type="Proteomes" id="UP001141327">
    <property type="component" value="Unassembled WGS sequence"/>
</dbReference>
<comment type="caution">
    <text evidence="6">The sequence shown here is derived from an EMBL/GenBank/DDBJ whole genome shotgun (WGS) entry which is preliminary data.</text>
</comment>
<evidence type="ECO:0000313" key="7">
    <source>
        <dbReference type="Proteomes" id="UP001141327"/>
    </source>
</evidence>
<feature type="domain" description="RRM" evidence="5">
    <location>
        <begin position="37"/>
        <end position="128"/>
    </location>
</feature>
<feature type="domain" description="RRM" evidence="5">
    <location>
        <begin position="130"/>
        <end position="204"/>
    </location>
</feature>
<dbReference type="Pfam" id="PF00076">
    <property type="entry name" value="RRM_1"/>
    <property type="match status" value="2"/>
</dbReference>
<evidence type="ECO:0000256" key="2">
    <source>
        <dbReference type="ARBA" id="ARBA00023242"/>
    </source>
</evidence>
<dbReference type="SMART" id="SM00360">
    <property type="entry name" value="RRM"/>
    <property type="match status" value="3"/>
</dbReference>
<dbReference type="PANTHER" id="PTHR48033">
    <property type="entry name" value="RNA-BINDING (RRM/RBD/RNP MOTIFS) FAMILY PROTEIN"/>
    <property type="match status" value="1"/>
</dbReference>
<feature type="region of interest" description="Disordered" evidence="4">
    <location>
        <begin position="1"/>
        <end position="30"/>
    </location>
</feature>
<protein>
    <submittedName>
        <fullName evidence="6">RNA-binding protein msa1</fullName>
    </submittedName>
</protein>
<keyword evidence="7" id="KW-1185">Reference proteome</keyword>
<evidence type="ECO:0000256" key="4">
    <source>
        <dbReference type="SAM" id="MobiDB-lite"/>
    </source>
</evidence>
<evidence type="ECO:0000313" key="6">
    <source>
        <dbReference type="EMBL" id="KAJ4455630.1"/>
    </source>
</evidence>
<dbReference type="InterPro" id="IPR035979">
    <property type="entry name" value="RBD_domain_sf"/>
</dbReference>
<accession>A0ABQ8UE46</accession>
<keyword evidence="3" id="KW-0694">RNA-binding</keyword>
<name>A0ABQ8UE46_9EUKA</name>
<dbReference type="EMBL" id="JAPMOS010000099">
    <property type="protein sequence ID" value="KAJ4455630.1"/>
    <property type="molecule type" value="Genomic_DNA"/>
</dbReference>
<sequence length="457" mass="49004">MQRDVHDLPEVNPDKDAVEADLQPPTPEIGIKGPPDACLFVANIDRLSTPQLGPFVEPNPAAAPILKRHFEQYGAVLKVKLMNDKMGGSYAFVQFSDLLGAEAALKDPESRIVPELGSQRIRIEKARMHRTLFLAKLGRQVQAQELKAQLEQFGPVESVLILKDHKTNLSKGCGFVKFLYREDAVSAFVSLKASRQVVVEWSTSDHSPESMGIDRCALFIGGLNPLAVTEEALREHFGQHGVIEQLTLNIPPINQPDSGSPGAHLALRSAYAHIRYSDPLSATQALEQEQGAMFLGRPLRVQYSESDAMKHRRRHMTLQFCALPTVPAPATGSLYPPGVGLSGVGGPSFPGIPLFAPISAQSTRRPVVPTLAYAQTPYGAVPVMMGPGRQPLGASLAGCSRFAFLAAHVPDQPLGRPGSSTPSAGVTALYGQPALGQPAQPAAGLLATLPWPQATMP</sequence>
<dbReference type="CDD" id="cd00590">
    <property type="entry name" value="RRM_SF"/>
    <property type="match status" value="1"/>
</dbReference>
<evidence type="ECO:0000259" key="5">
    <source>
        <dbReference type="PROSITE" id="PS50102"/>
    </source>
</evidence>
<feature type="domain" description="RRM" evidence="5">
    <location>
        <begin position="216"/>
        <end position="306"/>
    </location>
</feature>
<dbReference type="PROSITE" id="PS50102">
    <property type="entry name" value="RRM"/>
    <property type="match status" value="3"/>
</dbReference>
<evidence type="ECO:0000256" key="3">
    <source>
        <dbReference type="PROSITE-ProRule" id="PRU00176"/>
    </source>
</evidence>
<proteinExistence type="predicted"/>
<reference evidence="6" key="1">
    <citation type="journal article" date="2022" name="bioRxiv">
        <title>Genomics of Preaxostyla Flagellates Illuminates Evolutionary Transitions and the Path Towards Mitochondrial Loss.</title>
        <authorList>
            <person name="Novak L.V.F."/>
            <person name="Treitli S.C."/>
            <person name="Pyrih J."/>
            <person name="Halakuc P."/>
            <person name="Pipaliya S.V."/>
            <person name="Vacek V."/>
            <person name="Brzon O."/>
            <person name="Soukal P."/>
            <person name="Eme L."/>
            <person name="Dacks J.B."/>
            <person name="Karnkowska A."/>
            <person name="Elias M."/>
            <person name="Hampl V."/>
        </authorList>
    </citation>
    <scope>NUCLEOTIDE SEQUENCE</scope>
    <source>
        <strain evidence="6">RCP-MX</strain>
    </source>
</reference>
<dbReference type="SUPFAM" id="SSF54928">
    <property type="entry name" value="RNA-binding domain, RBD"/>
    <property type="match status" value="2"/>
</dbReference>